<evidence type="ECO:0000313" key="1">
    <source>
        <dbReference type="EMBL" id="KAE9347218.1"/>
    </source>
</evidence>
<dbReference type="Proteomes" id="UP000486351">
    <property type="component" value="Unassembled WGS sequence"/>
</dbReference>
<organism evidence="1 2">
    <name type="scientific">Phytophthora fragariae</name>
    <dbReference type="NCBI Taxonomy" id="53985"/>
    <lineage>
        <taxon>Eukaryota</taxon>
        <taxon>Sar</taxon>
        <taxon>Stramenopiles</taxon>
        <taxon>Oomycota</taxon>
        <taxon>Peronosporomycetes</taxon>
        <taxon>Peronosporales</taxon>
        <taxon>Peronosporaceae</taxon>
        <taxon>Phytophthora</taxon>
    </lineage>
</organism>
<reference evidence="1 2" key="1">
    <citation type="submission" date="2018-09" db="EMBL/GenBank/DDBJ databases">
        <title>Genomic investigation of the strawberry pathogen Phytophthora fragariae indicates pathogenicity is determined by transcriptional variation in three key races.</title>
        <authorList>
            <person name="Adams T.M."/>
            <person name="Armitage A.D."/>
            <person name="Sobczyk M.K."/>
            <person name="Bates H.J."/>
            <person name="Dunwell J.M."/>
            <person name="Nellist C.F."/>
            <person name="Harrison R.J."/>
        </authorList>
    </citation>
    <scope>NUCLEOTIDE SEQUENCE [LARGE SCALE GENOMIC DNA]</scope>
    <source>
        <strain evidence="1 2">NOV-77</strain>
    </source>
</reference>
<proteinExistence type="predicted"/>
<dbReference type="AlphaFoldDB" id="A0A6G0S1Q6"/>
<sequence length="67" mass="7319">MTKATCPQWGHVALVGHGGPPPERCGLAVARVEGSMGSHELAKEMETKHPNLYVLKYRVLEPGQDPR</sequence>
<gene>
    <name evidence="1" type="ORF">PF008_g7910</name>
</gene>
<accession>A0A6G0S1Q6</accession>
<protein>
    <submittedName>
        <fullName evidence="1">Uncharacterized protein</fullName>
    </submittedName>
</protein>
<evidence type="ECO:0000313" key="2">
    <source>
        <dbReference type="Proteomes" id="UP000486351"/>
    </source>
</evidence>
<dbReference type="EMBL" id="QXFY01000345">
    <property type="protein sequence ID" value="KAE9347218.1"/>
    <property type="molecule type" value="Genomic_DNA"/>
</dbReference>
<name>A0A6G0S1Q6_9STRA</name>
<comment type="caution">
    <text evidence="1">The sequence shown here is derived from an EMBL/GenBank/DDBJ whole genome shotgun (WGS) entry which is preliminary data.</text>
</comment>